<feature type="domain" description="Reverse transcriptase zinc-binding" evidence="1">
    <location>
        <begin position="62"/>
        <end position="119"/>
    </location>
</feature>
<dbReference type="EMBL" id="AKHW03000179">
    <property type="protein sequence ID" value="KYO48759.1"/>
    <property type="molecule type" value="Genomic_DNA"/>
</dbReference>
<dbReference type="AlphaFoldDB" id="A0A151PI82"/>
<dbReference type="Pfam" id="PF13966">
    <property type="entry name" value="zf-RVT"/>
    <property type="match status" value="1"/>
</dbReference>
<keyword evidence="3" id="KW-1185">Reference proteome</keyword>
<protein>
    <recommendedName>
        <fullName evidence="1">Reverse transcriptase zinc-binding domain-containing protein</fullName>
    </recommendedName>
</protein>
<proteinExistence type="predicted"/>
<gene>
    <name evidence="2" type="ORF">Y1Q_0004133</name>
</gene>
<reference evidence="2 3" key="1">
    <citation type="journal article" date="2012" name="Genome Biol.">
        <title>Sequencing three crocodilian genomes to illuminate the evolution of archosaurs and amniotes.</title>
        <authorList>
            <person name="St John J.A."/>
            <person name="Braun E.L."/>
            <person name="Isberg S.R."/>
            <person name="Miles L.G."/>
            <person name="Chong A.Y."/>
            <person name="Gongora J."/>
            <person name="Dalzell P."/>
            <person name="Moran C."/>
            <person name="Bed'hom B."/>
            <person name="Abzhanov A."/>
            <person name="Burgess S.C."/>
            <person name="Cooksey A.M."/>
            <person name="Castoe T.A."/>
            <person name="Crawford N.G."/>
            <person name="Densmore L.D."/>
            <person name="Drew J.C."/>
            <person name="Edwards S.V."/>
            <person name="Faircloth B.C."/>
            <person name="Fujita M.K."/>
            <person name="Greenwold M.J."/>
            <person name="Hoffmann F.G."/>
            <person name="Howard J.M."/>
            <person name="Iguchi T."/>
            <person name="Janes D.E."/>
            <person name="Khan S.Y."/>
            <person name="Kohno S."/>
            <person name="de Koning A.J."/>
            <person name="Lance S.L."/>
            <person name="McCarthy F.M."/>
            <person name="McCormack J.E."/>
            <person name="Merchant M.E."/>
            <person name="Peterson D.G."/>
            <person name="Pollock D.D."/>
            <person name="Pourmand N."/>
            <person name="Raney B.J."/>
            <person name="Roessler K.A."/>
            <person name="Sanford J.R."/>
            <person name="Sawyer R.H."/>
            <person name="Schmidt C.J."/>
            <person name="Triplett E.W."/>
            <person name="Tuberville T.D."/>
            <person name="Venegas-Anaya M."/>
            <person name="Howard J.T."/>
            <person name="Jarvis E.D."/>
            <person name="Guillette L.J.Jr."/>
            <person name="Glenn T.C."/>
            <person name="Green R.E."/>
            <person name="Ray D.A."/>
        </authorList>
    </citation>
    <scope>NUCLEOTIDE SEQUENCE [LARGE SCALE GENOMIC DNA]</scope>
    <source>
        <strain evidence="2">KSC_2009_1</strain>
    </source>
</reference>
<evidence type="ECO:0000259" key="1">
    <source>
        <dbReference type="Pfam" id="PF13966"/>
    </source>
</evidence>
<dbReference type="InterPro" id="IPR026960">
    <property type="entry name" value="RVT-Znf"/>
</dbReference>
<sequence length="207" mass="23521">MLLPYTRLGAVVAKEGLEGLGIEGLGDAKKVFNFLRGKQRMSDVGELRPEQVSRVWKGLVGKDWKGEHEELAWRAVRNALPVRQVLYRWGLSRSPKCPRELCDEPESVTHVLWDCSYAQRDCLKTLTWVLGEDEGQKLVKEGMMEIKMTFLSFWNSKTPGADGLPKELYVAFWDQVVPDLLEVSRECLQKDDLGVGMEEGVIMEHAN</sequence>
<evidence type="ECO:0000313" key="3">
    <source>
        <dbReference type="Proteomes" id="UP000050525"/>
    </source>
</evidence>
<comment type="caution">
    <text evidence="2">The sequence shown here is derived from an EMBL/GenBank/DDBJ whole genome shotgun (WGS) entry which is preliminary data.</text>
</comment>
<dbReference type="Proteomes" id="UP000050525">
    <property type="component" value="Unassembled WGS sequence"/>
</dbReference>
<accession>A0A151PI82</accession>
<name>A0A151PI82_ALLMI</name>
<organism evidence="2 3">
    <name type="scientific">Alligator mississippiensis</name>
    <name type="common">American alligator</name>
    <dbReference type="NCBI Taxonomy" id="8496"/>
    <lineage>
        <taxon>Eukaryota</taxon>
        <taxon>Metazoa</taxon>
        <taxon>Chordata</taxon>
        <taxon>Craniata</taxon>
        <taxon>Vertebrata</taxon>
        <taxon>Euteleostomi</taxon>
        <taxon>Archelosauria</taxon>
        <taxon>Archosauria</taxon>
        <taxon>Crocodylia</taxon>
        <taxon>Alligatoridae</taxon>
        <taxon>Alligatorinae</taxon>
        <taxon>Alligator</taxon>
    </lineage>
</organism>
<evidence type="ECO:0000313" key="2">
    <source>
        <dbReference type="EMBL" id="KYO48759.1"/>
    </source>
</evidence>